<gene>
    <name evidence="2" type="primary">GAS1_1</name>
    <name evidence="2" type="ORF">PGTUg99_012298</name>
</gene>
<sequence length="76" mass="8367">MNCQNWAIGSALLLALVQLAYSSVGTPRITRVGRYLYDANGNRFYIKGVAFEAPKLPNVNRGGLNRADLIGKFTFC</sequence>
<name>A0A5B0MCK7_PUCGR</name>
<dbReference type="EMBL" id="VDEP01000474">
    <property type="protein sequence ID" value="KAA1073863.1"/>
    <property type="molecule type" value="Genomic_DNA"/>
</dbReference>
<reference evidence="2 3" key="1">
    <citation type="submission" date="2019-05" db="EMBL/GenBank/DDBJ databases">
        <title>Emergence of the Ug99 lineage of the wheat stem rust pathogen through somatic hybridization.</title>
        <authorList>
            <person name="Li F."/>
            <person name="Upadhyaya N.M."/>
            <person name="Sperschneider J."/>
            <person name="Matny O."/>
            <person name="Nguyen-Phuc H."/>
            <person name="Mago R."/>
            <person name="Raley C."/>
            <person name="Miller M.E."/>
            <person name="Silverstein K.A.T."/>
            <person name="Henningsen E."/>
            <person name="Hirsch C.D."/>
            <person name="Visser B."/>
            <person name="Pretorius Z.A."/>
            <person name="Steffenson B.J."/>
            <person name="Schwessinger B."/>
            <person name="Dodds P.N."/>
            <person name="Figueroa M."/>
        </authorList>
    </citation>
    <scope>NUCLEOTIDE SEQUENCE [LARGE SCALE GENOMIC DNA]</scope>
    <source>
        <strain evidence="2 3">Ug99</strain>
    </source>
</reference>
<evidence type="ECO:0000256" key="1">
    <source>
        <dbReference type="SAM" id="SignalP"/>
    </source>
</evidence>
<dbReference type="GO" id="GO:0016740">
    <property type="term" value="F:transferase activity"/>
    <property type="evidence" value="ECO:0007669"/>
    <property type="project" value="UniProtKB-KW"/>
</dbReference>
<feature type="signal peptide" evidence="1">
    <location>
        <begin position="1"/>
        <end position="22"/>
    </location>
</feature>
<comment type="caution">
    <text evidence="2">The sequence shown here is derived from an EMBL/GenBank/DDBJ whole genome shotgun (WGS) entry which is preliminary data.</text>
</comment>
<keyword evidence="1" id="KW-0732">Signal</keyword>
<evidence type="ECO:0000313" key="3">
    <source>
        <dbReference type="Proteomes" id="UP000325313"/>
    </source>
</evidence>
<feature type="chain" id="PRO_5023030576" evidence="1">
    <location>
        <begin position="23"/>
        <end position="76"/>
    </location>
</feature>
<evidence type="ECO:0000313" key="2">
    <source>
        <dbReference type="EMBL" id="KAA1073863.1"/>
    </source>
</evidence>
<accession>A0A5B0MCK7</accession>
<dbReference type="AlphaFoldDB" id="A0A5B0MCK7"/>
<proteinExistence type="predicted"/>
<protein>
    <submittedName>
        <fullName evidence="2">1,3-beta-glucanosyltransferase gas1</fullName>
    </submittedName>
</protein>
<dbReference type="Proteomes" id="UP000325313">
    <property type="component" value="Unassembled WGS sequence"/>
</dbReference>
<organism evidence="2 3">
    <name type="scientific">Puccinia graminis f. sp. tritici</name>
    <dbReference type="NCBI Taxonomy" id="56615"/>
    <lineage>
        <taxon>Eukaryota</taxon>
        <taxon>Fungi</taxon>
        <taxon>Dikarya</taxon>
        <taxon>Basidiomycota</taxon>
        <taxon>Pucciniomycotina</taxon>
        <taxon>Pucciniomycetes</taxon>
        <taxon>Pucciniales</taxon>
        <taxon>Pucciniaceae</taxon>
        <taxon>Puccinia</taxon>
    </lineage>
</organism>
<keyword evidence="2" id="KW-0808">Transferase</keyword>